<reference evidence="3" key="1">
    <citation type="submission" date="2022-11" db="UniProtKB">
        <authorList>
            <consortium name="EnsemblMetazoa"/>
        </authorList>
    </citation>
    <scope>IDENTIFICATION</scope>
</reference>
<dbReference type="KEGG" id="epa:110248418"/>
<sequence>MAEDNNNFVIYVKSSARDCNSLGADIITHRLMMMLALKDLEISAKVVPIDIQKKTNVNLDFPYKKFPTVCLECDGKYVDKDEPTEIEDAFEKTFSPALKVESKDINTFINVGAGNTAYQKFIYFIKNRDAASDETLKGHLLTELRKVNSFLLSEKMPRNENGERQFLGGSKPMIPDCYLLPKLHYLFVACTYVKKCDFEGLQAIEDYLQSGRAHPAFNTTCPATEDIVDFFCRAASMNEKRINEILREVRKQEREQEKAQEKEEEHSEQ</sequence>
<dbReference type="Gene3D" id="1.20.1050.10">
    <property type="match status" value="1"/>
</dbReference>
<protein>
    <recommendedName>
        <fullName evidence="2">GST C-terminal domain-containing protein</fullName>
    </recommendedName>
</protein>
<dbReference type="AlphaFoldDB" id="A0A913XX41"/>
<dbReference type="PANTHER" id="PTHR43920">
    <property type="entry name" value="CHLORIDE INTRACELLULAR CHANNEL, ISOFORM A"/>
    <property type="match status" value="1"/>
</dbReference>
<dbReference type="GO" id="GO:0005737">
    <property type="term" value="C:cytoplasm"/>
    <property type="evidence" value="ECO:0007669"/>
    <property type="project" value="TreeGrafter"/>
</dbReference>
<evidence type="ECO:0000313" key="3">
    <source>
        <dbReference type="EnsemblMetazoa" id="XP_020910600.1"/>
    </source>
</evidence>
<feature type="coiled-coil region" evidence="1">
    <location>
        <begin position="235"/>
        <end position="269"/>
    </location>
</feature>
<accession>A0A913XX41</accession>
<keyword evidence="4" id="KW-1185">Reference proteome</keyword>
<dbReference type="Gene3D" id="3.40.30.10">
    <property type="entry name" value="Glutaredoxin"/>
    <property type="match status" value="1"/>
</dbReference>
<dbReference type="EnsemblMetazoa" id="XM_021054941.2">
    <property type="protein sequence ID" value="XP_020910600.1"/>
    <property type="gene ID" value="LOC110248418"/>
</dbReference>
<dbReference type="GeneID" id="110248418"/>
<dbReference type="GO" id="GO:0016020">
    <property type="term" value="C:membrane"/>
    <property type="evidence" value="ECO:0007669"/>
    <property type="project" value="TreeGrafter"/>
</dbReference>
<feature type="domain" description="GST C-terminal" evidence="2">
    <location>
        <begin position="95"/>
        <end position="230"/>
    </location>
</feature>
<dbReference type="Proteomes" id="UP000887567">
    <property type="component" value="Unplaced"/>
</dbReference>
<dbReference type="PROSITE" id="PS50405">
    <property type="entry name" value="GST_CTER"/>
    <property type="match status" value="1"/>
</dbReference>
<dbReference type="OMA" id="EIHFAYL"/>
<dbReference type="InterPro" id="IPR036282">
    <property type="entry name" value="Glutathione-S-Trfase_C_sf"/>
</dbReference>
<dbReference type="SUPFAM" id="SSF47616">
    <property type="entry name" value="GST C-terminal domain-like"/>
    <property type="match status" value="1"/>
</dbReference>
<name>A0A913XX41_EXADI</name>
<evidence type="ECO:0000259" key="2">
    <source>
        <dbReference type="PROSITE" id="PS50405"/>
    </source>
</evidence>
<dbReference type="RefSeq" id="XP_020910600.1">
    <property type="nucleotide sequence ID" value="XM_021054941.2"/>
</dbReference>
<dbReference type="OrthoDB" id="1935530at2759"/>
<proteinExistence type="predicted"/>
<dbReference type="PANTHER" id="PTHR43920:SF5">
    <property type="entry name" value="CHLORIDE INTRACELLULAR CHANNEL CLIC"/>
    <property type="match status" value="1"/>
</dbReference>
<dbReference type="InterPro" id="IPR010987">
    <property type="entry name" value="Glutathione-S-Trfase_C-like"/>
</dbReference>
<dbReference type="GO" id="GO:0005254">
    <property type="term" value="F:chloride channel activity"/>
    <property type="evidence" value="ECO:0007669"/>
    <property type="project" value="TreeGrafter"/>
</dbReference>
<evidence type="ECO:0000256" key="1">
    <source>
        <dbReference type="SAM" id="Coils"/>
    </source>
</evidence>
<organism evidence="3 4">
    <name type="scientific">Exaiptasia diaphana</name>
    <name type="common">Tropical sea anemone</name>
    <name type="synonym">Aiptasia pulchella</name>
    <dbReference type="NCBI Taxonomy" id="2652724"/>
    <lineage>
        <taxon>Eukaryota</taxon>
        <taxon>Metazoa</taxon>
        <taxon>Cnidaria</taxon>
        <taxon>Anthozoa</taxon>
        <taxon>Hexacorallia</taxon>
        <taxon>Actiniaria</taxon>
        <taxon>Aiptasiidae</taxon>
        <taxon>Exaiptasia</taxon>
    </lineage>
</organism>
<keyword evidence="1" id="KW-0175">Coiled coil</keyword>
<evidence type="ECO:0000313" key="4">
    <source>
        <dbReference type="Proteomes" id="UP000887567"/>
    </source>
</evidence>